<proteinExistence type="predicted"/>
<dbReference type="GO" id="GO:0008270">
    <property type="term" value="F:zinc ion binding"/>
    <property type="evidence" value="ECO:0007669"/>
    <property type="project" value="InterPro"/>
</dbReference>
<evidence type="ECO:0000259" key="1">
    <source>
        <dbReference type="Pfam" id="PF01844"/>
    </source>
</evidence>
<sequence length="290" mass="33286">MFKATDIHWVKNVKRNGGTDWAYYENADDTTIHLNFSDDQRKGAALVSPGEIILLFQRVDNLPGVPKRTYLTHLVTPIDSVLYKDSNSNHRFQYIRNVAIIARAEPRTAISTIPKELNFYKPQWGKVCDIQLLNSLKPRYSIQQDVWTYFSQYLNPNLGSLLDQVEIPEELIDEDISVKEGSERIILLQHLSRERNKMIVGLAKSRALRQGAGYIQCECCGFDFARRYGSHGSKFIECHHGIPIASGGERMTKIEDLHMVCSNCHRMLHRKTDQGVYLSIQELKTLLHLI</sequence>
<dbReference type="GO" id="GO:0003676">
    <property type="term" value="F:nucleic acid binding"/>
    <property type="evidence" value="ECO:0007669"/>
    <property type="project" value="InterPro"/>
</dbReference>
<dbReference type="OrthoDB" id="67788at2"/>
<dbReference type="GO" id="GO:0004519">
    <property type="term" value="F:endonuclease activity"/>
    <property type="evidence" value="ECO:0007669"/>
    <property type="project" value="InterPro"/>
</dbReference>
<feature type="domain" description="HNH" evidence="1">
    <location>
        <begin position="217"/>
        <end position="270"/>
    </location>
</feature>
<comment type="caution">
    <text evidence="2">The sequence shown here is derived from an EMBL/GenBank/DDBJ whole genome shotgun (WGS) entry which is preliminary data.</text>
</comment>
<dbReference type="Pfam" id="PF01844">
    <property type="entry name" value="HNH"/>
    <property type="match status" value="1"/>
</dbReference>
<dbReference type="AlphaFoldDB" id="A0A512RR22"/>
<name>A0A512RR22_9BACT</name>
<dbReference type="EMBL" id="BKAU01000005">
    <property type="protein sequence ID" value="GEP98116.1"/>
    <property type="molecule type" value="Genomic_DNA"/>
</dbReference>
<keyword evidence="3" id="KW-1185">Reference proteome</keyword>
<protein>
    <recommendedName>
        <fullName evidence="1">HNH domain-containing protein</fullName>
    </recommendedName>
</protein>
<dbReference type="Proteomes" id="UP000321436">
    <property type="component" value="Unassembled WGS sequence"/>
</dbReference>
<evidence type="ECO:0000313" key="2">
    <source>
        <dbReference type="EMBL" id="GEP98116.1"/>
    </source>
</evidence>
<evidence type="ECO:0000313" key="3">
    <source>
        <dbReference type="Proteomes" id="UP000321436"/>
    </source>
</evidence>
<accession>A0A512RR22</accession>
<reference evidence="2 3" key="1">
    <citation type="submission" date="2019-07" db="EMBL/GenBank/DDBJ databases">
        <title>Whole genome shotgun sequence of Chitinophaga cymbidii NBRC 109752.</title>
        <authorList>
            <person name="Hosoyama A."/>
            <person name="Uohara A."/>
            <person name="Ohji S."/>
            <person name="Ichikawa N."/>
        </authorList>
    </citation>
    <scope>NUCLEOTIDE SEQUENCE [LARGE SCALE GENOMIC DNA]</scope>
    <source>
        <strain evidence="2 3">NBRC 109752</strain>
    </source>
</reference>
<dbReference type="InterPro" id="IPR002711">
    <property type="entry name" value="HNH"/>
</dbReference>
<dbReference type="RefSeq" id="WP_146866335.1">
    <property type="nucleotide sequence ID" value="NZ_BKAU01000005.1"/>
</dbReference>
<dbReference type="InterPro" id="IPR003615">
    <property type="entry name" value="HNH_nuc"/>
</dbReference>
<gene>
    <name evidence="2" type="ORF">CCY01nite_43760</name>
</gene>
<organism evidence="2 3">
    <name type="scientific">Chitinophaga cymbidii</name>
    <dbReference type="NCBI Taxonomy" id="1096750"/>
    <lineage>
        <taxon>Bacteria</taxon>
        <taxon>Pseudomonadati</taxon>
        <taxon>Bacteroidota</taxon>
        <taxon>Chitinophagia</taxon>
        <taxon>Chitinophagales</taxon>
        <taxon>Chitinophagaceae</taxon>
        <taxon>Chitinophaga</taxon>
    </lineage>
</organism>
<dbReference type="CDD" id="cd00085">
    <property type="entry name" value="HNHc"/>
    <property type="match status" value="1"/>
</dbReference>